<evidence type="ECO:0000256" key="1">
    <source>
        <dbReference type="ARBA" id="ARBA00022505"/>
    </source>
</evidence>
<accession>W9GTK0</accession>
<dbReference type="Gene3D" id="3.30.365.10">
    <property type="entry name" value="Aldehyde oxidase/xanthine dehydrogenase, molybdopterin binding domain"/>
    <property type="match status" value="4"/>
</dbReference>
<dbReference type="Pfam" id="PF02738">
    <property type="entry name" value="MoCoBD_1"/>
    <property type="match status" value="1"/>
</dbReference>
<dbReference type="SUPFAM" id="SSF54665">
    <property type="entry name" value="CO dehydrogenase molybdoprotein N-domain-like"/>
    <property type="match status" value="1"/>
</dbReference>
<dbReference type="RefSeq" id="WP_037459275.1">
    <property type="nucleotide sequence ID" value="NZ_AVFL01000029.1"/>
</dbReference>
<dbReference type="SMART" id="SM01008">
    <property type="entry name" value="Ald_Xan_dh_C"/>
    <property type="match status" value="1"/>
</dbReference>
<evidence type="ECO:0000259" key="3">
    <source>
        <dbReference type="SMART" id="SM01008"/>
    </source>
</evidence>
<dbReference type="GO" id="GO:0016491">
    <property type="term" value="F:oxidoreductase activity"/>
    <property type="evidence" value="ECO:0007669"/>
    <property type="project" value="UniProtKB-KW"/>
</dbReference>
<dbReference type="EMBL" id="AVFL01000029">
    <property type="protein sequence ID" value="EWY37205.1"/>
    <property type="molecule type" value="Genomic_DNA"/>
</dbReference>
<dbReference type="STRING" id="1385369.N825_20980"/>
<organism evidence="4 5">
    <name type="scientific">Skermanella stibiiresistens SB22</name>
    <dbReference type="NCBI Taxonomy" id="1385369"/>
    <lineage>
        <taxon>Bacteria</taxon>
        <taxon>Pseudomonadati</taxon>
        <taxon>Pseudomonadota</taxon>
        <taxon>Alphaproteobacteria</taxon>
        <taxon>Rhodospirillales</taxon>
        <taxon>Azospirillaceae</taxon>
        <taxon>Skermanella</taxon>
    </lineage>
</organism>
<evidence type="ECO:0000313" key="5">
    <source>
        <dbReference type="Proteomes" id="UP000019486"/>
    </source>
</evidence>
<evidence type="ECO:0000256" key="2">
    <source>
        <dbReference type="ARBA" id="ARBA00023002"/>
    </source>
</evidence>
<evidence type="ECO:0000313" key="4">
    <source>
        <dbReference type="EMBL" id="EWY37205.1"/>
    </source>
</evidence>
<sequence length="791" mass="84810">MAAKKSEFGVGASIERLEDDRYLRGRGRFVADIQMPGMLDIAFVRSPVAHARIRSITKPETGGDGVFVAADLAGVSGIRADSGLRGFRSSIQPILAHDKVRHVGEPIAACVATSRARAEDLAELVTVEFDELPAVSEMTRARDADAPLLHEDWDENVFLETAVDTNFAASIASATVVIKRTYRTARQCMAPMEGRGVVAVWDNQAEQLVLHTSTQMPHIVRTGLSASLGLDHSRIRIVAPDVGGGFGYKGILLTEEVCAAWLAMKLRRPVRWIEDRREHLTGGANCREHHYEITGYAAADGRLLAVDCEAIVDSGAYSIYPFSACLEAAQVASILPGPYRMDGYRCRTWSVASNKPPILPYRGVARTGVCFAMEMLMDGLAHELGIEPWEIRQRNLAEPHQMPFTNITNKYFDSGDYPEALRRAVEAIDIAAIRRRQRVDEGGSGGRHRIGVGLSIFCEQGAHGTSVYHGWGIPMVPGFEQATARLTPDGGLEIRVGIQSHGQGLETTLAQIAYEELGIKPEAVRVVHGDTALTPYSTGTWGSRCIVMAGGAVAAAAAKLGDRIRHIAGHLLQAAPDSVILADGVARAGAGEIPLREIGRLWYLAPQHLPPDVDPGGLEVTQGYRTVRDTGTFSYACHAVTVSVDLALGDVKLLDYVIVEDGGVLINPMVVDGQVLGGAAQGIGTALYEEMRFDGTGQPMAATLADYHLPGAPEVPAIRILHMETPSPLSRFGQKGIGESGAIGPPAAIGNAVNDALRSLDARIWELPITPERVLAAVAEAEGKARIGEAA</sequence>
<dbReference type="InterPro" id="IPR008274">
    <property type="entry name" value="AldOxase/xan_DH_MoCoBD1"/>
</dbReference>
<dbReference type="PATRIC" id="fig|1385369.3.peg.5736"/>
<keyword evidence="1" id="KW-0500">Molybdenum</keyword>
<dbReference type="InterPro" id="IPR016208">
    <property type="entry name" value="Ald_Oxase/xanthine_DH-like"/>
</dbReference>
<dbReference type="SUPFAM" id="SSF56003">
    <property type="entry name" value="Molybdenum cofactor-binding domain"/>
    <property type="match status" value="1"/>
</dbReference>
<keyword evidence="5" id="KW-1185">Reference proteome</keyword>
<dbReference type="AlphaFoldDB" id="W9GTK0"/>
<dbReference type="PANTHER" id="PTHR11908:SF132">
    <property type="entry name" value="ALDEHYDE OXIDASE 1-RELATED"/>
    <property type="match status" value="1"/>
</dbReference>
<proteinExistence type="predicted"/>
<dbReference type="InterPro" id="IPR046867">
    <property type="entry name" value="AldOxase/xan_DH_MoCoBD2"/>
</dbReference>
<protein>
    <submittedName>
        <fullName evidence="4">Carbon monoxide dehydrogenase</fullName>
    </submittedName>
</protein>
<dbReference type="InterPro" id="IPR037165">
    <property type="entry name" value="AldOxase/xan_DH_Mopterin-bd_sf"/>
</dbReference>
<dbReference type="OrthoDB" id="9758509at2"/>
<dbReference type="Pfam" id="PF20256">
    <property type="entry name" value="MoCoBD_2"/>
    <property type="match status" value="1"/>
</dbReference>
<reference evidence="4 5" key="1">
    <citation type="submission" date="2013-08" db="EMBL/GenBank/DDBJ databases">
        <title>The genome sequence of Skermanella stibiiresistens.</title>
        <authorList>
            <person name="Zhu W."/>
            <person name="Wang G."/>
        </authorList>
    </citation>
    <scope>NUCLEOTIDE SEQUENCE [LARGE SCALE GENOMIC DNA]</scope>
    <source>
        <strain evidence="4 5">SB22</strain>
    </source>
</reference>
<dbReference type="Proteomes" id="UP000019486">
    <property type="component" value="Unassembled WGS sequence"/>
</dbReference>
<dbReference type="Gene3D" id="3.90.1170.50">
    <property type="entry name" value="Aldehyde oxidase/xanthine dehydrogenase, a/b hammerhead"/>
    <property type="match status" value="1"/>
</dbReference>
<dbReference type="InterPro" id="IPR000674">
    <property type="entry name" value="Ald_Oxase/Xan_DH_a/b"/>
</dbReference>
<dbReference type="InterPro" id="IPR036856">
    <property type="entry name" value="Ald_Oxase/Xan_DH_a/b_sf"/>
</dbReference>
<dbReference type="PANTHER" id="PTHR11908">
    <property type="entry name" value="XANTHINE DEHYDROGENASE"/>
    <property type="match status" value="1"/>
</dbReference>
<dbReference type="Pfam" id="PF01315">
    <property type="entry name" value="Ald_Xan_dh_C"/>
    <property type="match status" value="1"/>
</dbReference>
<keyword evidence="2" id="KW-0560">Oxidoreductase</keyword>
<dbReference type="GO" id="GO:0005506">
    <property type="term" value="F:iron ion binding"/>
    <property type="evidence" value="ECO:0007669"/>
    <property type="project" value="InterPro"/>
</dbReference>
<name>W9GTK0_9PROT</name>
<feature type="domain" description="Aldehyde oxidase/xanthine dehydrogenase a/b hammerhead" evidence="3">
    <location>
        <begin position="24"/>
        <end position="133"/>
    </location>
</feature>
<gene>
    <name evidence="4" type="ORF">N825_20980</name>
</gene>
<comment type="caution">
    <text evidence="4">The sequence shown here is derived from an EMBL/GenBank/DDBJ whole genome shotgun (WGS) entry which is preliminary data.</text>
</comment>